<accession>A0A2K8HHU7</accession>
<organism evidence="1 2">
    <name type="scientific">Bacteriophage T5-like saus176N</name>
    <dbReference type="NCBI Taxonomy" id="2024329"/>
    <lineage>
        <taxon>Viruses</taxon>
        <taxon>Duplodnaviria</taxon>
        <taxon>Heunggongvirae</taxon>
        <taxon>Uroviricota</taxon>
        <taxon>Caudoviricetes</taxon>
        <taxon>Demerecviridae</taxon>
        <taxon>Markadamsvirinae</taxon>
        <taxon>Epseptimavirus</taxon>
        <taxon>Epseptimavirus saus132</taxon>
    </lineage>
</organism>
<evidence type="ECO:0000313" key="2">
    <source>
        <dbReference type="Proteomes" id="UP000240975"/>
    </source>
</evidence>
<protein>
    <submittedName>
        <fullName evidence="1">Uncharacterized protein</fullName>
    </submittedName>
</protein>
<dbReference type="EMBL" id="MF431741">
    <property type="protein sequence ID" value="ASU03186.1"/>
    <property type="molecule type" value="Genomic_DNA"/>
</dbReference>
<evidence type="ECO:0000313" key="1">
    <source>
        <dbReference type="EMBL" id="ASU03186.1"/>
    </source>
</evidence>
<dbReference type="Proteomes" id="UP000240975">
    <property type="component" value="Segment"/>
</dbReference>
<name>A0A2K8HHU7_9CAUD</name>
<gene>
    <name evidence="1" type="ORF">P176N_0054</name>
</gene>
<proteinExistence type="predicted"/>
<reference evidence="2" key="1">
    <citation type="journal article" date="2018" name="Front. Microbiol.">
        <title>Identification and Characterization of T5-Like Bacteriophages Representing Two Novel Subgroups from Food Products.</title>
        <authorList>
            <person name="Svab D."/>
            <person name="Falgenhauer L."/>
            <person name="Rohde M."/>
            <person name="Szabo J."/>
            <person name="Chakraborty T."/>
            <person name="Toth I."/>
        </authorList>
    </citation>
    <scope>NUCLEOTIDE SEQUENCE [LARGE SCALE GENOMIC DNA]</scope>
</reference>
<sequence>MISTSKAEALGQAKLIPNCLAGMSRIELETYGVRNRRSAS</sequence>